<protein>
    <submittedName>
        <fullName evidence="8">Uncharacterized protein</fullName>
    </submittedName>
</protein>
<evidence type="ECO:0000256" key="3">
    <source>
        <dbReference type="ARBA" id="ARBA00022737"/>
    </source>
</evidence>
<dbReference type="SUPFAM" id="SSF49854">
    <property type="entry name" value="Spermadhesin, CUB domain"/>
    <property type="match status" value="3"/>
</dbReference>
<dbReference type="Proteomes" id="UP001148018">
    <property type="component" value="Unassembled WGS sequence"/>
</dbReference>
<dbReference type="EMBL" id="JANIIK010000109">
    <property type="protein sequence ID" value="KAJ3598124.1"/>
    <property type="molecule type" value="Genomic_DNA"/>
</dbReference>
<dbReference type="PANTHER" id="PTHR45656">
    <property type="entry name" value="PROTEIN CBR-CLEC-78"/>
    <property type="match status" value="1"/>
</dbReference>
<comment type="caution">
    <text evidence="8">The sequence shown here is derived from an EMBL/GenBank/DDBJ whole genome shotgun (WGS) entry which is preliminary data.</text>
</comment>
<dbReference type="InterPro" id="IPR000859">
    <property type="entry name" value="CUB_dom"/>
</dbReference>
<feature type="domain" description="Sushi" evidence="7">
    <location>
        <begin position="506"/>
        <end position="567"/>
    </location>
</feature>
<dbReference type="Gene3D" id="2.60.120.290">
    <property type="entry name" value="Spermadhesin, CUB domain"/>
    <property type="match status" value="3"/>
</dbReference>
<dbReference type="OrthoDB" id="5804959at2759"/>
<proteinExistence type="predicted"/>
<keyword evidence="4 5" id="KW-1015">Disulfide bond</keyword>
<keyword evidence="2" id="KW-0732">Signal</keyword>
<dbReference type="PROSITE" id="PS50923">
    <property type="entry name" value="SUSHI"/>
    <property type="match status" value="6"/>
</dbReference>
<keyword evidence="3" id="KW-0677">Repeat</keyword>
<dbReference type="AlphaFoldDB" id="A0A9Q0E136"/>
<feature type="domain" description="CUB" evidence="6">
    <location>
        <begin position="332"/>
        <end position="443"/>
    </location>
</feature>
<feature type="non-terminal residue" evidence="8">
    <location>
        <position position="747"/>
    </location>
</feature>
<evidence type="ECO:0000259" key="6">
    <source>
        <dbReference type="PROSITE" id="PS01180"/>
    </source>
</evidence>
<feature type="domain" description="CUB" evidence="6">
    <location>
        <begin position="47"/>
        <end position="104"/>
    </location>
</feature>
<feature type="domain" description="Sushi" evidence="7">
    <location>
        <begin position="107"/>
        <end position="166"/>
    </location>
</feature>
<evidence type="ECO:0000256" key="5">
    <source>
        <dbReference type="PROSITE-ProRule" id="PRU00302"/>
    </source>
</evidence>
<feature type="domain" description="Sushi" evidence="7">
    <location>
        <begin position="633"/>
        <end position="690"/>
    </location>
</feature>
<reference evidence="8" key="1">
    <citation type="submission" date="2022-07" db="EMBL/GenBank/DDBJ databases">
        <title>Chromosome-level genome of Muraenolepis orangiensis.</title>
        <authorList>
            <person name="Kim J."/>
        </authorList>
    </citation>
    <scope>NUCLEOTIDE SEQUENCE</scope>
    <source>
        <strain evidence="8">KU_S4_2022</strain>
        <tissue evidence="8">Muscle</tissue>
    </source>
</reference>
<feature type="disulfide bond" evidence="5">
    <location>
        <begin position="661"/>
        <end position="688"/>
    </location>
</feature>
<accession>A0A9Q0E136</accession>
<gene>
    <name evidence="8" type="ORF">NHX12_001638</name>
</gene>
<dbReference type="SMART" id="SM00042">
    <property type="entry name" value="CUB"/>
    <property type="match status" value="2"/>
</dbReference>
<dbReference type="FunFam" id="2.60.120.290:FF:000001">
    <property type="entry name" value="CUB and sushi domain-containing protein 3 isoform X1"/>
    <property type="match status" value="2"/>
</dbReference>
<dbReference type="CDD" id="cd00041">
    <property type="entry name" value="CUB"/>
    <property type="match status" value="3"/>
</dbReference>
<feature type="disulfide bond" evidence="5">
    <location>
        <begin position="719"/>
        <end position="746"/>
    </location>
</feature>
<dbReference type="InterPro" id="IPR051277">
    <property type="entry name" value="SEZ6_CSMD_C4BPB_Regulators"/>
</dbReference>
<comment type="caution">
    <text evidence="5">Lacks conserved residue(s) required for the propagation of feature annotation.</text>
</comment>
<dbReference type="FunFam" id="2.10.70.10:FF:000002">
    <property type="entry name" value="CUB and Sushi multiple domains 3"/>
    <property type="match status" value="1"/>
</dbReference>
<dbReference type="Gene3D" id="2.10.70.10">
    <property type="entry name" value="Complement Module, domain 1"/>
    <property type="match status" value="6"/>
</dbReference>
<dbReference type="PANTHER" id="PTHR45656:SF4">
    <property type="entry name" value="PROTEIN CBR-CLEC-78"/>
    <property type="match status" value="1"/>
</dbReference>
<dbReference type="InterPro" id="IPR035914">
    <property type="entry name" value="Sperma_CUB_dom_sf"/>
</dbReference>
<evidence type="ECO:0000313" key="9">
    <source>
        <dbReference type="Proteomes" id="UP001148018"/>
    </source>
</evidence>
<dbReference type="PROSITE" id="PS01180">
    <property type="entry name" value="CUB"/>
    <property type="match status" value="3"/>
</dbReference>
<feature type="domain" description="Sushi" evidence="7">
    <location>
        <begin position="443"/>
        <end position="505"/>
    </location>
</feature>
<dbReference type="SMART" id="SM00032">
    <property type="entry name" value="CCP"/>
    <property type="match status" value="6"/>
</dbReference>
<evidence type="ECO:0000256" key="2">
    <source>
        <dbReference type="ARBA" id="ARBA00022729"/>
    </source>
</evidence>
<evidence type="ECO:0000313" key="8">
    <source>
        <dbReference type="EMBL" id="KAJ3598124.1"/>
    </source>
</evidence>
<dbReference type="CDD" id="cd00033">
    <property type="entry name" value="CCP"/>
    <property type="match status" value="6"/>
</dbReference>
<feature type="domain" description="Sushi" evidence="7">
    <location>
        <begin position="691"/>
        <end position="747"/>
    </location>
</feature>
<feature type="domain" description="CUB" evidence="6">
    <location>
        <begin position="168"/>
        <end position="274"/>
    </location>
</feature>
<dbReference type="Pfam" id="PF00084">
    <property type="entry name" value="Sushi"/>
    <property type="match status" value="6"/>
</dbReference>
<dbReference type="InterPro" id="IPR000436">
    <property type="entry name" value="Sushi_SCR_CCP_dom"/>
</dbReference>
<evidence type="ECO:0000256" key="4">
    <source>
        <dbReference type="ARBA" id="ARBA00023157"/>
    </source>
</evidence>
<name>A0A9Q0E136_9TELE</name>
<evidence type="ECO:0000256" key="1">
    <source>
        <dbReference type="ARBA" id="ARBA00022659"/>
    </source>
</evidence>
<feature type="domain" description="Sushi" evidence="7">
    <location>
        <begin position="568"/>
        <end position="632"/>
    </location>
</feature>
<evidence type="ECO:0000259" key="7">
    <source>
        <dbReference type="PROSITE" id="PS50923"/>
    </source>
</evidence>
<dbReference type="InterPro" id="IPR035976">
    <property type="entry name" value="Sushi/SCR/CCP_sf"/>
</dbReference>
<keyword evidence="1 5" id="KW-0768">Sushi</keyword>
<dbReference type="Pfam" id="PF00431">
    <property type="entry name" value="CUB"/>
    <property type="match status" value="3"/>
</dbReference>
<keyword evidence="9" id="KW-1185">Reference proteome</keyword>
<dbReference type="SUPFAM" id="SSF57535">
    <property type="entry name" value="Complement control module/SCR domain"/>
    <property type="match status" value="6"/>
</dbReference>
<sequence>MLVSWCVQQGNVYITCMPGPVRRWNYPVPLCLAQCGGSRTDFSGAVHDYLEVRSGSLDSGTAVERFSGGGVPEPLFSTAHQTTLLFHSDYSQNKPGFHIVYQAYELQRCPDPRPFRNGVVVGLDYGVGMTVSFECLPGYTLLGDASLTCLHGVSRNWNHPVPRCEALCGGNITSMNGTIYSPSHPGDYPNFQDCMWVVHVPPGYGIYINFSVINTEPIYDYVTVWDGPDQASPQIGQFSGSSAQEGVSTTANLILIKFHSDFSTSGFFVLRYHDLLYVRQMLRTTDLELFYRPWDPARSGSSLQMLRVCQPPAPVANADILTDDQEFEIVQCPAHEVRFDSTGEILSPGFPDSYPNLQMCSWLVSVEKGYNITLHFELFQTEKEFDILEIFDGPNIYSQSLGALSGDVATPFSLTTTGHQLLLRWSSDHGTNRRGFQLRYVAMYCSTPDSPQHGFVVSQTGGHLSSVVRWACDRGYKLIGRPSAVCRSALYHYYTWDAPVPACQAVSCGPPHPPTNGGVLAADYSVGTRVTYFCNAGYRLSSKELTTTVCQPDGTWSNHNKIPRCTVMTCPSLSSFSLDHGKWRIVNGSHYEYGTKIIFSCNPGYFRLGPAHIQCLANGAWSWRNERSRCRIISCGDLPTPPNGKKIGTQTTFGASAIMSCGLGYVLTGSAVRECLLTGLWSGVEMACLAGHCGVPERIVNGQVVGENFGYRDTVVYQCNPGFRLIGSSVRICQQDHNWSGLLPACI</sequence>
<organism evidence="8 9">
    <name type="scientific">Muraenolepis orangiensis</name>
    <name type="common">Patagonian moray cod</name>
    <dbReference type="NCBI Taxonomy" id="630683"/>
    <lineage>
        <taxon>Eukaryota</taxon>
        <taxon>Metazoa</taxon>
        <taxon>Chordata</taxon>
        <taxon>Craniata</taxon>
        <taxon>Vertebrata</taxon>
        <taxon>Euteleostomi</taxon>
        <taxon>Actinopterygii</taxon>
        <taxon>Neopterygii</taxon>
        <taxon>Teleostei</taxon>
        <taxon>Neoteleostei</taxon>
        <taxon>Acanthomorphata</taxon>
        <taxon>Zeiogadaria</taxon>
        <taxon>Gadariae</taxon>
        <taxon>Gadiformes</taxon>
        <taxon>Muraenolepidoidei</taxon>
        <taxon>Muraenolepididae</taxon>
        <taxon>Muraenolepis</taxon>
    </lineage>
</organism>